<dbReference type="InterPro" id="IPR009057">
    <property type="entry name" value="Homeodomain-like_sf"/>
</dbReference>
<feature type="compositionally biased region" description="Polar residues" evidence="1">
    <location>
        <begin position="291"/>
        <end position="308"/>
    </location>
</feature>
<gene>
    <name evidence="3" type="ORF">O0I10_006477</name>
</gene>
<dbReference type="InterPro" id="IPR001005">
    <property type="entry name" value="SANT/Myb"/>
</dbReference>
<dbReference type="Pfam" id="PF00249">
    <property type="entry name" value="Myb_DNA-binding"/>
    <property type="match status" value="1"/>
</dbReference>
<proteinExistence type="predicted"/>
<dbReference type="PROSITE" id="PS51293">
    <property type="entry name" value="SANT"/>
    <property type="match status" value="1"/>
</dbReference>
<comment type="caution">
    <text evidence="3">The sequence shown here is derived from an EMBL/GenBank/DDBJ whole genome shotgun (WGS) entry which is preliminary data.</text>
</comment>
<dbReference type="AlphaFoldDB" id="A0AAD7XUW7"/>
<dbReference type="SMART" id="SM00717">
    <property type="entry name" value="SANT"/>
    <property type="match status" value="1"/>
</dbReference>
<accession>A0AAD7XUW7</accession>
<dbReference type="Proteomes" id="UP001234581">
    <property type="component" value="Unassembled WGS sequence"/>
</dbReference>
<dbReference type="InterPro" id="IPR017884">
    <property type="entry name" value="SANT_dom"/>
</dbReference>
<evidence type="ECO:0000313" key="4">
    <source>
        <dbReference type="Proteomes" id="UP001234581"/>
    </source>
</evidence>
<dbReference type="SUPFAM" id="SSF46689">
    <property type="entry name" value="Homeodomain-like"/>
    <property type="match status" value="1"/>
</dbReference>
<dbReference type="RefSeq" id="XP_058342862.1">
    <property type="nucleotide sequence ID" value="XM_058486505.1"/>
</dbReference>
<feature type="region of interest" description="Disordered" evidence="1">
    <location>
        <begin position="225"/>
        <end position="311"/>
    </location>
</feature>
<keyword evidence="4" id="KW-1185">Reference proteome</keyword>
<organism evidence="3 4">
    <name type="scientific">Lichtheimia ornata</name>
    <dbReference type="NCBI Taxonomy" id="688661"/>
    <lineage>
        <taxon>Eukaryota</taxon>
        <taxon>Fungi</taxon>
        <taxon>Fungi incertae sedis</taxon>
        <taxon>Mucoromycota</taxon>
        <taxon>Mucoromycotina</taxon>
        <taxon>Mucoromycetes</taxon>
        <taxon>Mucorales</taxon>
        <taxon>Lichtheimiaceae</taxon>
        <taxon>Lichtheimia</taxon>
    </lineage>
</organism>
<feature type="compositionally biased region" description="Acidic residues" evidence="1">
    <location>
        <begin position="257"/>
        <end position="290"/>
    </location>
</feature>
<sequence length="513" mass="58402">MSFATALQDAEKAVQGVLSFFTNVNTICDILQSGSDKRPVHSNNYLDYATIRDSILSKGVANVDRLQSAVNRVNVATFTTAVWLDNVQYDEAISIFFPLLIPKQLHTRDDVIDLFLTTVTRWAIAETRWPTGIHTTDDVISKVKQRIDEELKRKGPLLSQRIWNAFKARFEQLDSTPLWNLQNMVNGNRMKETWFKALPMVLEAIDRKDGYGHTLRHCPTQDHRCETQAGMKRSHNQQADPVDKRHRRQPIVVSAISDEEDVESQDEDTRDNSSNEDEYYDALDTWDEENGSNIDNLNMKGTSLSSHGVNGLPPPPPPYHLQERHDTSYNTIVRIPPFFGDSAPNNNNHHDGQIPHLNSEYGGQHMNGRIENDDPTRSELPYVTDTIDLRYPSSTMLPFDSNHPTPLSDDPQLLASISNTWQQNDQANNQSSVTAAPETPRSRKNGKRSYRPWTKEEITTLEEGLRLYGKNWAKIKENDIFHSRTKEQVSAIARSIAARRRRQNVPLGAFACM</sequence>
<protein>
    <recommendedName>
        <fullName evidence="2">SANT domain-containing protein</fullName>
    </recommendedName>
</protein>
<evidence type="ECO:0000313" key="3">
    <source>
        <dbReference type="EMBL" id="KAJ8657949.1"/>
    </source>
</evidence>
<name>A0AAD7XUW7_9FUNG</name>
<evidence type="ECO:0000256" key="1">
    <source>
        <dbReference type="SAM" id="MobiDB-lite"/>
    </source>
</evidence>
<reference evidence="3 4" key="1">
    <citation type="submission" date="2023-03" db="EMBL/GenBank/DDBJ databases">
        <title>Genome sequence of Lichtheimia ornata CBS 291.66.</title>
        <authorList>
            <person name="Mohabir J.T."/>
            <person name="Shea T.P."/>
            <person name="Kurbessoian T."/>
            <person name="Berby B."/>
            <person name="Fontaine J."/>
            <person name="Livny J."/>
            <person name="Gnirke A."/>
            <person name="Stajich J.E."/>
            <person name="Cuomo C.A."/>
        </authorList>
    </citation>
    <scope>NUCLEOTIDE SEQUENCE [LARGE SCALE GENOMIC DNA]</scope>
    <source>
        <strain evidence="3">CBS 291.66</strain>
    </source>
</reference>
<dbReference type="GeneID" id="83213888"/>
<feature type="region of interest" description="Disordered" evidence="1">
    <location>
        <begin position="424"/>
        <end position="451"/>
    </location>
</feature>
<evidence type="ECO:0000259" key="2">
    <source>
        <dbReference type="PROSITE" id="PS51293"/>
    </source>
</evidence>
<dbReference type="EMBL" id="JARTCD010000028">
    <property type="protein sequence ID" value="KAJ8657949.1"/>
    <property type="molecule type" value="Genomic_DNA"/>
</dbReference>
<feature type="domain" description="SANT" evidence="2">
    <location>
        <begin position="453"/>
        <end position="489"/>
    </location>
</feature>
<dbReference type="Gene3D" id="1.10.10.60">
    <property type="entry name" value="Homeodomain-like"/>
    <property type="match status" value="1"/>
</dbReference>
<feature type="compositionally biased region" description="Polar residues" evidence="1">
    <location>
        <begin position="424"/>
        <end position="434"/>
    </location>
</feature>